<dbReference type="Gramene" id="OQU78491">
    <property type="protein sequence ID" value="OQU78491"/>
    <property type="gene ID" value="SORBI_3009G244650"/>
</dbReference>
<dbReference type="Proteomes" id="UP000000768">
    <property type="component" value="Chromosome 9"/>
</dbReference>
<reference evidence="1 2" key="1">
    <citation type="journal article" date="2009" name="Nature">
        <title>The Sorghum bicolor genome and the diversification of grasses.</title>
        <authorList>
            <person name="Paterson A.H."/>
            <person name="Bowers J.E."/>
            <person name="Bruggmann R."/>
            <person name="Dubchak I."/>
            <person name="Grimwood J."/>
            <person name="Gundlach H."/>
            <person name="Haberer G."/>
            <person name="Hellsten U."/>
            <person name="Mitros T."/>
            <person name="Poliakov A."/>
            <person name="Schmutz J."/>
            <person name="Spannagl M."/>
            <person name="Tang H."/>
            <person name="Wang X."/>
            <person name="Wicker T."/>
            <person name="Bharti A.K."/>
            <person name="Chapman J."/>
            <person name="Feltus F.A."/>
            <person name="Gowik U."/>
            <person name="Grigoriev I.V."/>
            <person name="Lyons E."/>
            <person name="Maher C.A."/>
            <person name="Martis M."/>
            <person name="Narechania A."/>
            <person name="Otillar R.P."/>
            <person name="Penning B.W."/>
            <person name="Salamov A.A."/>
            <person name="Wang Y."/>
            <person name="Zhang L."/>
            <person name="Carpita N.C."/>
            <person name="Freeling M."/>
            <person name="Gingle A.R."/>
            <person name="Hash C.T."/>
            <person name="Keller B."/>
            <person name="Klein P."/>
            <person name="Kresovich S."/>
            <person name="McCann M.C."/>
            <person name="Ming R."/>
            <person name="Peterson D.G."/>
            <person name="Mehboob-ur-Rahman"/>
            <person name="Ware D."/>
            <person name="Westhoff P."/>
            <person name="Mayer K.F."/>
            <person name="Messing J."/>
            <person name="Rokhsar D.S."/>
        </authorList>
    </citation>
    <scope>NUCLEOTIDE SEQUENCE [LARGE SCALE GENOMIC DNA]</scope>
    <source>
        <strain evidence="2">cv. BTx623</strain>
    </source>
</reference>
<gene>
    <name evidence="1" type="ORF">SORBI_3009G244650</name>
</gene>
<organism evidence="1 2">
    <name type="scientific">Sorghum bicolor</name>
    <name type="common">Sorghum</name>
    <name type="synonym">Sorghum vulgare</name>
    <dbReference type="NCBI Taxonomy" id="4558"/>
    <lineage>
        <taxon>Eukaryota</taxon>
        <taxon>Viridiplantae</taxon>
        <taxon>Streptophyta</taxon>
        <taxon>Embryophyta</taxon>
        <taxon>Tracheophyta</taxon>
        <taxon>Spermatophyta</taxon>
        <taxon>Magnoliopsida</taxon>
        <taxon>Liliopsida</taxon>
        <taxon>Poales</taxon>
        <taxon>Poaceae</taxon>
        <taxon>PACMAD clade</taxon>
        <taxon>Panicoideae</taxon>
        <taxon>Andropogonodae</taxon>
        <taxon>Andropogoneae</taxon>
        <taxon>Sorghinae</taxon>
        <taxon>Sorghum</taxon>
    </lineage>
</organism>
<sequence>MGFVSALVGELVWTCLREATGPVRVSPIIVAMGVLDQPVLHSSLSPDRCSGRACYVTECSGEDLASTCLHV</sequence>
<dbReference type="InParanoid" id="A0A1Z5R4V9"/>
<dbReference type="EMBL" id="CM000768">
    <property type="protein sequence ID" value="OQU78491.1"/>
    <property type="molecule type" value="Genomic_DNA"/>
</dbReference>
<accession>A0A1Z5R4V9</accession>
<protein>
    <submittedName>
        <fullName evidence="1">Uncharacterized protein</fullName>
    </submittedName>
</protein>
<evidence type="ECO:0000313" key="2">
    <source>
        <dbReference type="Proteomes" id="UP000000768"/>
    </source>
</evidence>
<proteinExistence type="predicted"/>
<dbReference type="AlphaFoldDB" id="A0A1Z5R4V9"/>
<dbReference type="OMA" id="CSGRACY"/>
<evidence type="ECO:0000313" key="1">
    <source>
        <dbReference type="EMBL" id="OQU78491.1"/>
    </source>
</evidence>
<reference evidence="2" key="2">
    <citation type="journal article" date="2018" name="Plant J.">
        <title>The Sorghum bicolor reference genome: improved assembly, gene annotations, a transcriptome atlas, and signatures of genome organization.</title>
        <authorList>
            <person name="McCormick R.F."/>
            <person name="Truong S.K."/>
            <person name="Sreedasyam A."/>
            <person name="Jenkins J."/>
            <person name="Shu S."/>
            <person name="Sims D."/>
            <person name="Kennedy M."/>
            <person name="Amirebrahimi M."/>
            <person name="Weers B.D."/>
            <person name="McKinley B."/>
            <person name="Mattison A."/>
            <person name="Morishige D.T."/>
            <person name="Grimwood J."/>
            <person name="Schmutz J."/>
            <person name="Mullet J.E."/>
        </authorList>
    </citation>
    <scope>NUCLEOTIDE SEQUENCE [LARGE SCALE GENOMIC DNA]</scope>
    <source>
        <strain evidence="2">cv. BTx623</strain>
    </source>
</reference>
<keyword evidence="2" id="KW-1185">Reference proteome</keyword>
<name>A0A1Z5R4V9_SORBI</name>